<evidence type="ECO:0000256" key="2">
    <source>
        <dbReference type="ARBA" id="ARBA00022741"/>
    </source>
</evidence>
<organism evidence="5 6">
    <name type="scientific">Sphaerochaeta halotolerans</name>
    <dbReference type="NCBI Taxonomy" id="2293840"/>
    <lineage>
        <taxon>Bacteria</taxon>
        <taxon>Pseudomonadati</taxon>
        <taxon>Spirochaetota</taxon>
        <taxon>Spirochaetia</taxon>
        <taxon>Spirochaetales</taxon>
        <taxon>Sphaerochaetaceae</taxon>
        <taxon>Sphaerochaeta</taxon>
    </lineage>
</organism>
<gene>
    <name evidence="5" type="ORF">DYP60_11500</name>
</gene>
<dbReference type="InterPro" id="IPR027417">
    <property type="entry name" value="P-loop_NTPase"/>
</dbReference>
<dbReference type="PROSITE" id="PS50893">
    <property type="entry name" value="ABC_TRANSPORTER_2"/>
    <property type="match status" value="1"/>
</dbReference>
<evidence type="ECO:0000256" key="1">
    <source>
        <dbReference type="ARBA" id="ARBA00022448"/>
    </source>
</evidence>
<keyword evidence="3 5" id="KW-0067">ATP-binding</keyword>
<dbReference type="SMART" id="SM00382">
    <property type="entry name" value="AAA"/>
    <property type="match status" value="1"/>
</dbReference>
<feature type="domain" description="ABC transporter" evidence="4">
    <location>
        <begin position="3"/>
        <end position="219"/>
    </location>
</feature>
<sequence length="232" mass="26216">MILSLTDAKLDYPKTTAFQHFSLTVEDGEMVSIIGRSGCGKTSLLYTIAGLLPLSGGTMQRAFGNEGVALMFQQDRLLPWKRIIDNVLLGLSKEKTEEAATFLRSMGLGTVMHHYPHELSGGMRQRVALARALIRKPNILLLDEPLASLDEQQREMLQNDIKKYVRDQGITLLLVTHSIQEAVFMGSRIVMMTNKGVSYELKNQLHDDPNLRTRDEFFSMQKTLRLHLEATR</sequence>
<evidence type="ECO:0000256" key="3">
    <source>
        <dbReference type="ARBA" id="ARBA00022840"/>
    </source>
</evidence>
<dbReference type="InterPro" id="IPR003593">
    <property type="entry name" value="AAA+_ATPase"/>
</dbReference>
<dbReference type="GO" id="GO:0005524">
    <property type="term" value="F:ATP binding"/>
    <property type="evidence" value="ECO:0007669"/>
    <property type="project" value="UniProtKB-KW"/>
</dbReference>
<dbReference type="AlphaFoldDB" id="A0A372MF83"/>
<reference evidence="5 6" key="2">
    <citation type="submission" date="2018-09" db="EMBL/GenBank/DDBJ databases">
        <title>Genome of Sphaerochaeta halotolerans strain 4-11.</title>
        <authorList>
            <person name="Nazina T.N."/>
            <person name="Sokolova D.S."/>
        </authorList>
    </citation>
    <scope>NUCLEOTIDE SEQUENCE [LARGE SCALE GENOMIC DNA]</scope>
    <source>
        <strain evidence="5 6">4-11</strain>
    </source>
</reference>
<reference evidence="6" key="1">
    <citation type="submission" date="2018-08" db="EMBL/GenBank/DDBJ databases">
        <authorList>
            <person name="Grouzdev D.S."/>
            <person name="Krutkina M.S."/>
        </authorList>
    </citation>
    <scope>NUCLEOTIDE SEQUENCE [LARGE SCALE GENOMIC DNA]</scope>
    <source>
        <strain evidence="6">4-11</strain>
    </source>
</reference>
<accession>A0A372MF83</accession>
<dbReference type="Pfam" id="PF00005">
    <property type="entry name" value="ABC_tran"/>
    <property type="match status" value="1"/>
</dbReference>
<protein>
    <submittedName>
        <fullName evidence="5">ABC transporter ATP-binding protein</fullName>
    </submittedName>
</protein>
<keyword evidence="6" id="KW-1185">Reference proteome</keyword>
<keyword evidence="2" id="KW-0547">Nucleotide-binding</keyword>
<dbReference type="InterPro" id="IPR017871">
    <property type="entry name" value="ABC_transporter-like_CS"/>
</dbReference>
<dbReference type="PANTHER" id="PTHR42788">
    <property type="entry name" value="TAURINE IMPORT ATP-BINDING PROTEIN-RELATED"/>
    <property type="match status" value="1"/>
</dbReference>
<dbReference type="PROSITE" id="PS00211">
    <property type="entry name" value="ABC_TRANSPORTER_1"/>
    <property type="match status" value="1"/>
</dbReference>
<dbReference type="SUPFAM" id="SSF52540">
    <property type="entry name" value="P-loop containing nucleoside triphosphate hydrolases"/>
    <property type="match status" value="1"/>
</dbReference>
<keyword evidence="1" id="KW-0813">Transport</keyword>
<dbReference type="RefSeq" id="WP_117331155.1">
    <property type="nucleotide sequence ID" value="NZ_QUWK01000013.1"/>
</dbReference>
<dbReference type="GO" id="GO:0016887">
    <property type="term" value="F:ATP hydrolysis activity"/>
    <property type="evidence" value="ECO:0007669"/>
    <property type="project" value="InterPro"/>
</dbReference>
<proteinExistence type="predicted"/>
<evidence type="ECO:0000313" key="5">
    <source>
        <dbReference type="EMBL" id="RFU94048.1"/>
    </source>
</evidence>
<evidence type="ECO:0000259" key="4">
    <source>
        <dbReference type="PROSITE" id="PS50893"/>
    </source>
</evidence>
<evidence type="ECO:0000313" key="6">
    <source>
        <dbReference type="Proteomes" id="UP000264002"/>
    </source>
</evidence>
<dbReference type="Gene3D" id="3.40.50.300">
    <property type="entry name" value="P-loop containing nucleotide triphosphate hydrolases"/>
    <property type="match status" value="1"/>
</dbReference>
<dbReference type="PANTHER" id="PTHR42788:SF13">
    <property type="entry name" value="ALIPHATIC SULFONATES IMPORT ATP-BINDING PROTEIN SSUB"/>
    <property type="match status" value="1"/>
</dbReference>
<dbReference type="Proteomes" id="UP000264002">
    <property type="component" value="Unassembled WGS sequence"/>
</dbReference>
<dbReference type="EMBL" id="QUWK01000013">
    <property type="protein sequence ID" value="RFU94048.1"/>
    <property type="molecule type" value="Genomic_DNA"/>
</dbReference>
<name>A0A372MF83_9SPIR</name>
<dbReference type="InterPro" id="IPR050166">
    <property type="entry name" value="ABC_transporter_ATP-bind"/>
</dbReference>
<dbReference type="InterPro" id="IPR003439">
    <property type="entry name" value="ABC_transporter-like_ATP-bd"/>
</dbReference>
<comment type="caution">
    <text evidence="5">The sequence shown here is derived from an EMBL/GenBank/DDBJ whole genome shotgun (WGS) entry which is preliminary data.</text>
</comment>